<dbReference type="AlphaFoldDB" id="A0AAQ3VRU4"/>
<dbReference type="PANTHER" id="PTHR43630">
    <property type="entry name" value="POLY-BETA-1,6-N-ACETYL-D-GLUCOSAMINE SYNTHASE"/>
    <property type="match status" value="1"/>
</dbReference>
<dbReference type="InterPro" id="IPR001173">
    <property type="entry name" value="Glyco_trans_2-like"/>
</dbReference>
<evidence type="ECO:0000313" key="2">
    <source>
        <dbReference type="EMBL" id="WYJ88787.1"/>
    </source>
</evidence>
<dbReference type="PANTHER" id="PTHR43630:SF2">
    <property type="entry name" value="GLYCOSYLTRANSFERASE"/>
    <property type="match status" value="1"/>
</dbReference>
<protein>
    <recommendedName>
        <fullName evidence="1">Glycosyltransferase 2-like domain-containing protein</fullName>
    </recommendedName>
</protein>
<dbReference type="Proteomes" id="UP000195141">
    <property type="component" value="Chromosome"/>
</dbReference>
<dbReference type="CDD" id="cd02511">
    <property type="entry name" value="Beta4Glucosyltransferase"/>
    <property type="match status" value="1"/>
</dbReference>
<proteinExistence type="predicted"/>
<dbReference type="RefSeq" id="WP_339101887.1">
    <property type="nucleotide sequence ID" value="NZ_CP147247.1"/>
</dbReference>
<evidence type="ECO:0000259" key="1">
    <source>
        <dbReference type="Pfam" id="PF00535"/>
    </source>
</evidence>
<accession>A0AAQ3VRU4</accession>
<feature type="domain" description="Glycosyltransferase 2-like" evidence="1">
    <location>
        <begin position="79"/>
        <end position="200"/>
    </location>
</feature>
<dbReference type="Pfam" id="PF00535">
    <property type="entry name" value="Glycos_transf_2"/>
    <property type="match status" value="1"/>
</dbReference>
<keyword evidence="3" id="KW-1185">Reference proteome</keyword>
<dbReference type="EMBL" id="CP147247">
    <property type="protein sequence ID" value="WYJ88787.1"/>
    <property type="molecule type" value="Genomic_DNA"/>
</dbReference>
<sequence>MTLYNMYMSDYLNQHISKASILDVFSLQEWINNLNYIIEFDSNLVEFLKNHKAHFSTNEIIDVINNISKKKLPSITFSIICKNEERCIERCINSIVAISDEIIIVDTGSTDSTVNIIEKLNNSKIRLFHQKWTDDFSLPRNYAISKSTSEFIFFIDADESLEDTSDTSNLKHILRQCDFLCDYIPIAFCPKIINHDEQEIVAVRRIFRKRDNFYFFGFVHEELRNKTLNPYVAYVSLDIHIEHDGYKNEVIENKNKNKRNSDLLKLMLKKEPENDRWRYFYLRDSIKNESYQTLEHLFWSFLLIDSSKILSLDNLRITEYTFSVLIHFLGYSSENDLETFQLLLNFLEINYPDHPDVVYYSTLNKIFLLKKHQSQMLKDIMKYRKEKSATNMFGSIHSQGYHIDFLIGLLLLENGKETMANEYFHFLKDKFLPSHLLKMFKKQ</sequence>
<reference evidence="2" key="1">
    <citation type="submission" date="2017-05" db="EMBL/GenBank/DDBJ databases">
        <authorList>
            <consortium name="The Broad Institute Genomics Platform"/>
            <consortium name="The Broad Institute Genomic Center for Infectious Diseases"/>
            <person name="Earl A."/>
            <person name="Manson A."/>
            <person name="Schwartman J."/>
            <person name="Gilmore M."/>
            <person name="Abouelleil A."/>
            <person name="Cao P."/>
            <person name="Chapman S."/>
            <person name="Cusick C."/>
            <person name="Shea T."/>
            <person name="Young S."/>
            <person name="Neafsey D."/>
            <person name="Nusbaum C."/>
            <person name="Birren B."/>
        </authorList>
    </citation>
    <scope>NUCLEOTIDE SEQUENCE</scope>
    <source>
        <strain evidence="2">9E7_DIV0242</strain>
    </source>
</reference>
<gene>
    <name evidence="2" type="ORF">A5888_000506</name>
</gene>
<reference evidence="2" key="2">
    <citation type="submission" date="2024-03" db="EMBL/GenBank/DDBJ databases">
        <title>The Genome Sequence of Enterococcus sp. DIV0242b.</title>
        <authorList>
            <consortium name="The Broad Institute Genomics Platform"/>
            <consortium name="The Broad Institute Microbial Omics Core"/>
            <consortium name="The Broad Institute Genomic Center for Infectious Diseases"/>
            <person name="Earl A."/>
            <person name="Manson A."/>
            <person name="Gilmore M."/>
            <person name="Schwartman J."/>
            <person name="Shea T."/>
            <person name="Abouelleil A."/>
            <person name="Cao P."/>
            <person name="Chapman S."/>
            <person name="Cusick C."/>
            <person name="Young S."/>
            <person name="Neafsey D."/>
            <person name="Nusbaum C."/>
            <person name="Birren B."/>
        </authorList>
    </citation>
    <scope>NUCLEOTIDE SEQUENCE</scope>
    <source>
        <strain evidence="2">9E7_DIV0242</strain>
    </source>
</reference>
<dbReference type="SUPFAM" id="SSF53448">
    <property type="entry name" value="Nucleotide-diphospho-sugar transferases"/>
    <property type="match status" value="1"/>
</dbReference>
<dbReference type="Gene3D" id="3.90.550.10">
    <property type="entry name" value="Spore Coat Polysaccharide Biosynthesis Protein SpsA, Chain A"/>
    <property type="match status" value="1"/>
</dbReference>
<evidence type="ECO:0000313" key="3">
    <source>
        <dbReference type="Proteomes" id="UP000195141"/>
    </source>
</evidence>
<name>A0AAQ3VRU4_9ENTE</name>
<dbReference type="InterPro" id="IPR029044">
    <property type="entry name" value="Nucleotide-diphossugar_trans"/>
</dbReference>
<organism evidence="2 3">
    <name type="scientific">Candidatus Enterococcus clewellii</name>
    <dbReference type="NCBI Taxonomy" id="1834193"/>
    <lineage>
        <taxon>Bacteria</taxon>
        <taxon>Bacillati</taxon>
        <taxon>Bacillota</taxon>
        <taxon>Bacilli</taxon>
        <taxon>Lactobacillales</taxon>
        <taxon>Enterococcaceae</taxon>
        <taxon>Enterococcus</taxon>
    </lineage>
</organism>